<dbReference type="Gene3D" id="3.40.50.620">
    <property type="entry name" value="HUPs"/>
    <property type="match status" value="1"/>
</dbReference>
<evidence type="ECO:0000313" key="3">
    <source>
        <dbReference type="Proteomes" id="UP000807469"/>
    </source>
</evidence>
<evidence type="ECO:0000259" key="1">
    <source>
        <dbReference type="Pfam" id="PF01467"/>
    </source>
</evidence>
<protein>
    <recommendedName>
        <fullName evidence="1">Cytidyltransferase-like domain-containing protein</fullName>
    </recommendedName>
</protein>
<dbReference type="AlphaFoldDB" id="A0A9P5Z160"/>
<comment type="caution">
    <text evidence="2">The sequence shown here is derived from an EMBL/GenBank/DDBJ whole genome shotgun (WGS) entry which is preliminary data.</text>
</comment>
<organism evidence="2 3">
    <name type="scientific">Pholiota conissans</name>
    <dbReference type="NCBI Taxonomy" id="109636"/>
    <lineage>
        <taxon>Eukaryota</taxon>
        <taxon>Fungi</taxon>
        <taxon>Dikarya</taxon>
        <taxon>Basidiomycota</taxon>
        <taxon>Agaricomycotina</taxon>
        <taxon>Agaricomycetes</taxon>
        <taxon>Agaricomycetidae</taxon>
        <taxon>Agaricales</taxon>
        <taxon>Agaricineae</taxon>
        <taxon>Strophariaceae</taxon>
        <taxon>Pholiota</taxon>
    </lineage>
</organism>
<dbReference type="InterPro" id="IPR014729">
    <property type="entry name" value="Rossmann-like_a/b/a_fold"/>
</dbReference>
<dbReference type="EMBL" id="MU155216">
    <property type="protein sequence ID" value="KAF9479297.1"/>
    <property type="molecule type" value="Genomic_DNA"/>
</dbReference>
<name>A0A9P5Z160_9AGAR</name>
<dbReference type="Proteomes" id="UP000807469">
    <property type="component" value="Unassembled WGS sequence"/>
</dbReference>
<dbReference type="InterPro" id="IPR004821">
    <property type="entry name" value="Cyt_trans-like"/>
</dbReference>
<dbReference type="OrthoDB" id="330671at2759"/>
<dbReference type="PANTHER" id="PTHR10695">
    <property type="entry name" value="DEPHOSPHO-COA KINASE-RELATED"/>
    <property type="match status" value="1"/>
</dbReference>
<dbReference type="PANTHER" id="PTHR10695:SF46">
    <property type="entry name" value="BIFUNCTIONAL COENZYME A SYNTHASE-RELATED"/>
    <property type="match status" value="1"/>
</dbReference>
<evidence type="ECO:0000313" key="2">
    <source>
        <dbReference type="EMBL" id="KAF9479297.1"/>
    </source>
</evidence>
<sequence>MPPQGDTIEPFPTSPEIVDNALLLATLPNLTLPTFLSPIITHAVTYTRKRLIIVFFSRYFNVHHTKTTQDAEDDALTFPEKQGLSHTLSWDAVQRILTYTYVQATKVALEMDKVLMEIDVLLKGLNEDLSDDIGVGMDICFHVTGDTVAVPMPQSINALREMYLAPGERIPDDIFGTESGVPDPSEARFPPFYPVTALGGTFDHLHAGHKILLSIGAYITSRKLIIGITDDALLQGKANKHVLEKLPRRTQRVHDFVRLFKPQIIPDIVPINDVYGPTGWDPDIQALVVSKETLSGGEAIAKHRAAHNLPPLRTFLIDVISATNSNLDHADVEWLKLHKLSSTYIRQWIVDTHKQEEEEEEEEAHGNTNT</sequence>
<dbReference type="Pfam" id="PF01467">
    <property type="entry name" value="CTP_transf_like"/>
    <property type="match status" value="1"/>
</dbReference>
<gene>
    <name evidence="2" type="ORF">BDN70DRAFT_878974</name>
</gene>
<dbReference type="GO" id="GO:0015937">
    <property type="term" value="P:coenzyme A biosynthetic process"/>
    <property type="evidence" value="ECO:0007669"/>
    <property type="project" value="TreeGrafter"/>
</dbReference>
<proteinExistence type="predicted"/>
<feature type="domain" description="Cytidyltransferase-like" evidence="1">
    <location>
        <begin position="198"/>
        <end position="240"/>
    </location>
</feature>
<dbReference type="SUPFAM" id="SSF52374">
    <property type="entry name" value="Nucleotidylyl transferase"/>
    <property type="match status" value="1"/>
</dbReference>
<keyword evidence="3" id="KW-1185">Reference proteome</keyword>
<accession>A0A9P5Z160</accession>
<reference evidence="2" key="1">
    <citation type="submission" date="2020-11" db="EMBL/GenBank/DDBJ databases">
        <authorList>
            <consortium name="DOE Joint Genome Institute"/>
            <person name="Ahrendt S."/>
            <person name="Riley R."/>
            <person name="Andreopoulos W."/>
            <person name="Labutti K."/>
            <person name="Pangilinan J."/>
            <person name="Ruiz-Duenas F.J."/>
            <person name="Barrasa J.M."/>
            <person name="Sanchez-Garcia M."/>
            <person name="Camarero S."/>
            <person name="Miyauchi S."/>
            <person name="Serrano A."/>
            <person name="Linde D."/>
            <person name="Babiker R."/>
            <person name="Drula E."/>
            <person name="Ayuso-Fernandez I."/>
            <person name="Pacheco R."/>
            <person name="Padilla G."/>
            <person name="Ferreira P."/>
            <person name="Barriuso J."/>
            <person name="Kellner H."/>
            <person name="Castanera R."/>
            <person name="Alfaro M."/>
            <person name="Ramirez L."/>
            <person name="Pisabarro A.G."/>
            <person name="Kuo A."/>
            <person name="Tritt A."/>
            <person name="Lipzen A."/>
            <person name="He G."/>
            <person name="Yan M."/>
            <person name="Ng V."/>
            <person name="Cullen D."/>
            <person name="Martin F."/>
            <person name="Rosso M.-N."/>
            <person name="Henrissat B."/>
            <person name="Hibbett D."/>
            <person name="Martinez A.T."/>
            <person name="Grigoriev I.V."/>
        </authorList>
    </citation>
    <scope>NUCLEOTIDE SEQUENCE</scope>
    <source>
        <strain evidence="2">CIRM-BRFM 674</strain>
    </source>
</reference>
<dbReference type="GO" id="GO:0004140">
    <property type="term" value="F:dephospho-CoA kinase activity"/>
    <property type="evidence" value="ECO:0007669"/>
    <property type="project" value="TreeGrafter"/>
</dbReference>